<reference evidence="2 3" key="1">
    <citation type="submission" date="2019-08" db="EMBL/GenBank/DDBJ databases">
        <title>In-depth cultivation of the pig gut microbiome towards novel bacterial diversity and tailored functional studies.</title>
        <authorList>
            <person name="Wylensek D."/>
            <person name="Hitch T.C.A."/>
            <person name="Clavel T."/>
        </authorList>
    </citation>
    <scope>NUCLEOTIDE SEQUENCE [LARGE SCALE GENOMIC DNA]</scope>
    <source>
        <strain evidence="2 3">MUC/MUC-530-WT-4D</strain>
    </source>
</reference>
<accession>A0A6L5YQQ2</accession>
<dbReference type="Proteomes" id="UP000474024">
    <property type="component" value="Unassembled WGS sequence"/>
</dbReference>
<name>A0A6L5YQQ2_9FIRM</name>
<gene>
    <name evidence="2" type="ORF">FYJ75_07750</name>
</gene>
<dbReference type="RefSeq" id="WP_154429888.1">
    <property type="nucleotide sequence ID" value="NZ_VUNI01000011.1"/>
</dbReference>
<proteinExistence type="predicted"/>
<comment type="caution">
    <text evidence="2">The sequence shown here is derived from an EMBL/GenBank/DDBJ whole genome shotgun (WGS) entry which is preliminary data.</text>
</comment>
<keyword evidence="3" id="KW-1185">Reference proteome</keyword>
<evidence type="ECO:0000313" key="3">
    <source>
        <dbReference type="Proteomes" id="UP000474024"/>
    </source>
</evidence>
<feature type="region of interest" description="Disordered" evidence="1">
    <location>
        <begin position="64"/>
        <end position="83"/>
    </location>
</feature>
<sequence>MQAKGSTINKFVLGEKEVEGKNARFTYDRGSYSIIETVSEEEQNVIYKSRNSQEAYTRWNVYIGRKKERTPRNQDANKQNEQK</sequence>
<dbReference type="AlphaFoldDB" id="A0A6L5YQQ2"/>
<organism evidence="2 3">
    <name type="scientific">Roseburia porci</name>
    <dbReference type="NCBI Taxonomy" id="2605790"/>
    <lineage>
        <taxon>Bacteria</taxon>
        <taxon>Bacillati</taxon>
        <taxon>Bacillota</taxon>
        <taxon>Clostridia</taxon>
        <taxon>Lachnospirales</taxon>
        <taxon>Lachnospiraceae</taxon>
        <taxon>Roseburia</taxon>
    </lineage>
</organism>
<protein>
    <submittedName>
        <fullName evidence="2">Uncharacterized protein</fullName>
    </submittedName>
</protein>
<evidence type="ECO:0000313" key="2">
    <source>
        <dbReference type="EMBL" id="MST74923.1"/>
    </source>
</evidence>
<evidence type="ECO:0000256" key="1">
    <source>
        <dbReference type="SAM" id="MobiDB-lite"/>
    </source>
</evidence>
<dbReference type="EMBL" id="VUNI01000011">
    <property type="protein sequence ID" value="MST74923.1"/>
    <property type="molecule type" value="Genomic_DNA"/>
</dbReference>